<sequence>MSEDIRPRPAASRIALACLLDAVLVIVFATIGRASHAEALDPAGVLQTAWPFLAALAAGWLLSLAWRAPASPVRTGIPVWVVTVAGGMLLRLLSGAGAALPFVIVATLTLLLLLVGWRLIAALIVRMRR</sequence>
<evidence type="ECO:0008006" key="4">
    <source>
        <dbReference type="Google" id="ProtNLM"/>
    </source>
</evidence>
<accession>A0A7Y9ES87</accession>
<keyword evidence="3" id="KW-1185">Reference proteome</keyword>
<keyword evidence="1" id="KW-1133">Transmembrane helix</keyword>
<feature type="transmembrane region" description="Helical" evidence="1">
    <location>
        <begin position="44"/>
        <end position="65"/>
    </location>
</feature>
<proteinExistence type="predicted"/>
<feature type="transmembrane region" description="Helical" evidence="1">
    <location>
        <begin position="77"/>
        <end position="94"/>
    </location>
</feature>
<feature type="transmembrane region" description="Helical" evidence="1">
    <location>
        <begin position="100"/>
        <end position="125"/>
    </location>
</feature>
<feature type="transmembrane region" description="Helical" evidence="1">
    <location>
        <begin position="12"/>
        <end position="32"/>
    </location>
</feature>
<dbReference type="EMBL" id="JACCBH010000001">
    <property type="protein sequence ID" value="NYD53008.1"/>
    <property type="molecule type" value="Genomic_DNA"/>
</dbReference>
<evidence type="ECO:0000313" key="2">
    <source>
        <dbReference type="EMBL" id="NYD53008.1"/>
    </source>
</evidence>
<gene>
    <name evidence="2" type="ORF">BKA02_000063</name>
</gene>
<comment type="caution">
    <text evidence="2">The sequence shown here is derived from an EMBL/GenBank/DDBJ whole genome shotgun (WGS) entry which is preliminary data.</text>
</comment>
<evidence type="ECO:0000256" key="1">
    <source>
        <dbReference type="SAM" id="Phobius"/>
    </source>
</evidence>
<name>A0A7Y9ES87_9MICO</name>
<organism evidence="2 3">
    <name type="scientific">Microbacterium pseudoresistens</name>
    <dbReference type="NCBI Taxonomy" id="640634"/>
    <lineage>
        <taxon>Bacteria</taxon>
        <taxon>Bacillati</taxon>
        <taxon>Actinomycetota</taxon>
        <taxon>Actinomycetes</taxon>
        <taxon>Micrococcales</taxon>
        <taxon>Microbacteriaceae</taxon>
        <taxon>Microbacterium</taxon>
    </lineage>
</organism>
<dbReference type="InterPro" id="IPR021414">
    <property type="entry name" value="DUF3054"/>
</dbReference>
<dbReference type="Proteomes" id="UP000552045">
    <property type="component" value="Unassembled WGS sequence"/>
</dbReference>
<dbReference type="Pfam" id="PF11255">
    <property type="entry name" value="DUF3054"/>
    <property type="match status" value="1"/>
</dbReference>
<evidence type="ECO:0000313" key="3">
    <source>
        <dbReference type="Proteomes" id="UP000552045"/>
    </source>
</evidence>
<keyword evidence="1" id="KW-0472">Membrane</keyword>
<reference evidence="2 3" key="1">
    <citation type="submission" date="2020-07" db="EMBL/GenBank/DDBJ databases">
        <title>Sequencing the genomes of 1000 actinobacteria strains.</title>
        <authorList>
            <person name="Klenk H.-P."/>
        </authorList>
    </citation>
    <scope>NUCLEOTIDE SEQUENCE [LARGE SCALE GENOMIC DNA]</scope>
    <source>
        <strain evidence="2 3">DSM 22185</strain>
    </source>
</reference>
<dbReference type="AlphaFoldDB" id="A0A7Y9ES87"/>
<protein>
    <recommendedName>
        <fullName evidence="4">DUF3054 domain-containing protein</fullName>
    </recommendedName>
</protein>
<keyword evidence="1" id="KW-0812">Transmembrane</keyword>
<dbReference type="RefSeq" id="WP_179430209.1">
    <property type="nucleotide sequence ID" value="NZ_BAABLC010000003.1"/>
</dbReference>